<keyword evidence="6" id="KW-0029">Amino-acid transport</keyword>
<protein>
    <submittedName>
        <fullName evidence="9">Methionine ABC transporter ATP-binding protein</fullName>
    </submittedName>
</protein>
<keyword evidence="3" id="KW-0547">Nucleotide-binding</keyword>
<keyword evidence="7" id="KW-0472">Membrane</keyword>
<dbReference type="InterPro" id="IPR003593">
    <property type="entry name" value="AAA+_ATPase"/>
</dbReference>
<dbReference type="InterPro" id="IPR050086">
    <property type="entry name" value="MetN_ABC_transporter-like"/>
</dbReference>
<dbReference type="PROSITE" id="PS50893">
    <property type="entry name" value="ABC_TRANSPORTER_2"/>
    <property type="match status" value="1"/>
</dbReference>
<evidence type="ECO:0000256" key="6">
    <source>
        <dbReference type="ARBA" id="ARBA00022970"/>
    </source>
</evidence>
<dbReference type="InterPro" id="IPR027417">
    <property type="entry name" value="P-loop_NTPase"/>
</dbReference>
<evidence type="ECO:0000256" key="3">
    <source>
        <dbReference type="ARBA" id="ARBA00022741"/>
    </source>
</evidence>
<dbReference type="GO" id="GO:0006865">
    <property type="term" value="P:amino acid transport"/>
    <property type="evidence" value="ECO:0007669"/>
    <property type="project" value="UniProtKB-KW"/>
</dbReference>
<dbReference type="Pfam" id="PF00005">
    <property type="entry name" value="ABC_tran"/>
    <property type="match status" value="1"/>
</dbReference>
<gene>
    <name evidence="9" type="ORF">C6V83_00810</name>
</gene>
<dbReference type="PANTHER" id="PTHR43166:SF30">
    <property type="entry name" value="METHIONINE IMPORT ATP-BINDING PROTEIN METN"/>
    <property type="match status" value="1"/>
</dbReference>
<evidence type="ECO:0000313" key="9">
    <source>
        <dbReference type="EMBL" id="AVL99042.1"/>
    </source>
</evidence>
<keyword evidence="10" id="KW-1185">Reference proteome</keyword>
<keyword evidence="5" id="KW-1278">Translocase</keyword>
<sequence length="346" mass="36576">MIEVRNLRKVFGSGPTALTVLDDISFEVADGEIFAVVGPSGAGKSTLSRCLNLLEEPTAGKVIVNGEDLSHLDAAGLRQARRRIGTVFQSSNLLSRRTAAENVALPLELLGATRASTTRRVTELLDRVGLADKARHYPHQLSGGQCQRVGIARALALRPSVLLSDEATSGLDPDTTRSYLRLLTDLRTELGLAVVLITHEMDTVTEVADRVGLLKAGRLVEQGTVLDLALDPGSPLGAALRRDGEPGRVRAGRPEVAGRELVTVIYGSHRIPDDWLARLSLQLATPLGLAGADVRDVDGVAVGHAQVTVPSGLIDEFRRAATYLGLSVAGPAPDPEGRAAQEAVPA</sequence>
<organism evidence="9 10">
    <name type="scientific">Gordonia iterans</name>
    <dbReference type="NCBI Taxonomy" id="1004901"/>
    <lineage>
        <taxon>Bacteria</taxon>
        <taxon>Bacillati</taxon>
        <taxon>Actinomycetota</taxon>
        <taxon>Actinomycetes</taxon>
        <taxon>Mycobacteriales</taxon>
        <taxon>Gordoniaceae</taxon>
        <taxon>Gordonia</taxon>
    </lineage>
</organism>
<proteinExistence type="predicted"/>
<dbReference type="EMBL" id="CP027433">
    <property type="protein sequence ID" value="AVL99042.1"/>
    <property type="molecule type" value="Genomic_DNA"/>
</dbReference>
<dbReference type="RefSeq" id="WP_105940791.1">
    <property type="nucleotide sequence ID" value="NZ_CP027433.1"/>
</dbReference>
<keyword evidence="4 9" id="KW-0067">ATP-binding</keyword>
<reference evidence="9 10" key="1">
    <citation type="submission" date="2018-03" db="EMBL/GenBank/DDBJ databases">
        <title>Characteristics and genome of n-alkane degrading marine bacteria Gordonia iterans isolated from crude oil contaminated in Tae-an, South Korea.</title>
        <authorList>
            <person name="Lee S.-S."/>
            <person name="Kim H."/>
        </authorList>
    </citation>
    <scope>NUCLEOTIDE SEQUENCE [LARGE SCALE GENOMIC DNA]</scope>
    <source>
        <strain evidence="9 10">Co17</strain>
    </source>
</reference>
<dbReference type="GO" id="GO:0016887">
    <property type="term" value="F:ATP hydrolysis activity"/>
    <property type="evidence" value="ECO:0007669"/>
    <property type="project" value="InterPro"/>
</dbReference>
<evidence type="ECO:0000256" key="5">
    <source>
        <dbReference type="ARBA" id="ARBA00022967"/>
    </source>
</evidence>
<dbReference type="SMART" id="SM00382">
    <property type="entry name" value="AAA"/>
    <property type="match status" value="1"/>
</dbReference>
<dbReference type="GO" id="GO:0005524">
    <property type="term" value="F:ATP binding"/>
    <property type="evidence" value="ECO:0007669"/>
    <property type="project" value="UniProtKB-KW"/>
</dbReference>
<evidence type="ECO:0000256" key="7">
    <source>
        <dbReference type="ARBA" id="ARBA00023136"/>
    </source>
</evidence>
<dbReference type="PANTHER" id="PTHR43166">
    <property type="entry name" value="AMINO ACID IMPORT ATP-BINDING PROTEIN"/>
    <property type="match status" value="1"/>
</dbReference>
<keyword evidence="1" id="KW-0813">Transport</keyword>
<dbReference type="InterPro" id="IPR003439">
    <property type="entry name" value="ABC_transporter-like_ATP-bd"/>
</dbReference>
<dbReference type="AlphaFoldDB" id="A0A2S0KBG9"/>
<feature type="domain" description="ABC transporter" evidence="8">
    <location>
        <begin position="2"/>
        <end position="241"/>
    </location>
</feature>
<evidence type="ECO:0000313" key="10">
    <source>
        <dbReference type="Proteomes" id="UP000239814"/>
    </source>
</evidence>
<evidence type="ECO:0000259" key="8">
    <source>
        <dbReference type="PROSITE" id="PS50893"/>
    </source>
</evidence>
<dbReference type="OrthoDB" id="4398079at2"/>
<dbReference type="InterPro" id="IPR017871">
    <property type="entry name" value="ABC_transporter-like_CS"/>
</dbReference>
<dbReference type="Proteomes" id="UP000239814">
    <property type="component" value="Chromosome"/>
</dbReference>
<dbReference type="SUPFAM" id="SSF52540">
    <property type="entry name" value="P-loop containing nucleoside triphosphate hydrolases"/>
    <property type="match status" value="1"/>
</dbReference>
<accession>A0A2S0KBG9</accession>
<dbReference type="Gene3D" id="3.40.50.300">
    <property type="entry name" value="P-loop containing nucleotide triphosphate hydrolases"/>
    <property type="match status" value="1"/>
</dbReference>
<dbReference type="PROSITE" id="PS00211">
    <property type="entry name" value="ABC_TRANSPORTER_1"/>
    <property type="match status" value="1"/>
</dbReference>
<evidence type="ECO:0000256" key="1">
    <source>
        <dbReference type="ARBA" id="ARBA00022448"/>
    </source>
</evidence>
<evidence type="ECO:0000256" key="4">
    <source>
        <dbReference type="ARBA" id="ARBA00022840"/>
    </source>
</evidence>
<dbReference type="KEGG" id="git:C6V83_00810"/>
<keyword evidence="2" id="KW-1003">Cell membrane</keyword>
<evidence type="ECO:0000256" key="2">
    <source>
        <dbReference type="ARBA" id="ARBA00022475"/>
    </source>
</evidence>
<name>A0A2S0KBG9_9ACTN</name>